<comment type="caution">
    <text evidence="4">The sequence shown here is derived from an EMBL/GenBank/DDBJ whole genome shotgun (WGS) entry which is preliminary data.</text>
</comment>
<dbReference type="HOGENOM" id="CLU_038276_0_0_1"/>
<feature type="chain" id="PRO_5002096218" evidence="3">
    <location>
        <begin position="21"/>
        <end position="385"/>
    </location>
</feature>
<dbReference type="InterPro" id="IPR028000">
    <property type="entry name" value="Pma1"/>
</dbReference>
<feature type="transmembrane region" description="Helical" evidence="2">
    <location>
        <begin position="261"/>
        <end position="280"/>
    </location>
</feature>
<evidence type="ECO:0000256" key="1">
    <source>
        <dbReference type="SAM" id="MobiDB-lite"/>
    </source>
</evidence>
<sequence>MHPSVMLGAGLAICAASAVAVPAPSEPAVLRRRDYDNNDNLPAAPWVTVDDNGNPSTTFTPVLTTISGTPSAVDAAPHDLTASVYTLASYGHVSTSTGLPPNPTATNAVTNQGSFSRCYNRNGPYAPFCRPSYNSTIYTGNTYYITWDPDHYNKSAATLNSTYFVSVRLDYLNTTSNEYVLLDKVDKSVPAKWGYFPLAVDGRYLKGQKSTNNITITLLGHDTENSIAYNNKSVPLPVVVSSPPLAPTAPSNAPKGKTLTIALPATLGVIALLLIGGCIWNRKTRHIQLGNIMSRSRHGYTGRKTRGLFNRGRKHDAIQLDTAPLSPPPFDYRDAPEVARRDSDALGSLTGSPVRGTFEEPGSTGGRNTFRNEVRRQERERRGEV</sequence>
<evidence type="ECO:0000313" key="4">
    <source>
        <dbReference type="EMBL" id="KHN96830.1"/>
    </source>
</evidence>
<dbReference type="Proteomes" id="UP000030816">
    <property type="component" value="Unassembled WGS sequence"/>
</dbReference>
<dbReference type="EMBL" id="AZHE01000013">
    <property type="protein sequence ID" value="KHN96830.1"/>
    <property type="molecule type" value="Genomic_DNA"/>
</dbReference>
<evidence type="ECO:0000256" key="3">
    <source>
        <dbReference type="SAM" id="SignalP"/>
    </source>
</evidence>
<dbReference type="RefSeq" id="XP_040677896.1">
    <property type="nucleotide sequence ID" value="XM_040824184.1"/>
</dbReference>
<keyword evidence="2" id="KW-0812">Transmembrane</keyword>
<gene>
    <name evidence="4" type="ORF">MAM_05386</name>
</gene>
<feature type="compositionally biased region" description="Basic and acidic residues" evidence="1">
    <location>
        <begin position="370"/>
        <end position="385"/>
    </location>
</feature>
<evidence type="ECO:0000313" key="5">
    <source>
        <dbReference type="Proteomes" id="UP000030816"/>
    </source>
</evidence>
<organism evidence="4 5">
    <name type="scientific">Metarhizium album (strain ARSEF 1941)</name>
    <dbReference type="NCBI Taxonomy" id="1081103"/>
    <lineage>
        <taxon>Eukaryota</taxon>
        <taxon>Fungi</taxon>
        <taxon>Dikarya</taxon>
        <taxon>Ascomycota</taxon>
        <taxon>Pezizomycotina</taxon>
        <taxon>Sordariomycetes</taxon>
        <taxon>Hypocreomycetidae</taxon>
        <taxon>Hypocreales</taxon>
        <taxon>Clavicipitaceae</taxon>
        <taxon>Metarhizium</taxon>
    </lineage>
</organism>
<evidence type="ECO:0000256" key="2">
    <source>
        <dbReference type="SAM" id="Phobius"/>
    </source>
</evidence>
<feature type="compositionally biased region" description="Basic and acidic residues" evidence="1">
    <location>
        <begin position="331"/>
        <end position="344"/>
    </location>
</feature>
<keyword evidence="5" id="KW-1185">Reference proteome</keyword>
<dbReference type="OrthoDB" id="4084551at2759"/>
<dbReference type="Pfam" id="PF14610">
    <property type="entry name" value="Psg1"/>
    <property type="match status" value="1"/>
</dbReference>
<feature type="signal peptide" evidence="3">
    <location>
        <begin position="1"/>
        <end position="20"/>
    </location>
</feature>
<name>A0A0B2WVB0_METAS</name>
<keyword evidence="2" id="KW-0472">Membrane</keyword>
<dbReference type="GeneID" id="63739841"/>
<accession>A0A0B2WVB0</accession>
<feature type="compositionally biased region" description="Basic residues" evidence="1">
    <location>
        <begin position="297"/>
        <end position="314"/>
    </location>
</feature>
<feature type="region of interest" description="Disordered" evidence="1">
    <location>
        <begin position="297"/>
        <end position="385"/>
    </location>
</feature>
<keyword evidence="3" id="KW-0732">Signal</keyword>
<dbReference type="AlphaFoldDB" id="A0A0B2WVB0"/>
<keyword evidence="2" id="KW-1133">Transmembrane helix</keyword>
<reference evidence="4 5" key="1">
    <citation type="journal article" date="2014" name="Proc. Natl. Acad. Sci. U.S.A.">
        <title>Trajectory and genomic determinants of fungal-pathogen speciation and host adaptation.</title>
        <authorList>
            <person name="Hu X."/>
            <person name="Xiao G."/>
            <person name="Zheng P."/>
            <person name="Shang Y."/>
            <person name="Su Y."/>
            <person name="Zhang X."/>
            <person name="Liu X."/>
            <person name="Zhan S."/>
            <person name="St Leger R.J."/>
            <person name="Wang C."/>
        </authorList>
    </citation>
    <scope>NUCLEOTIDE SEQUENCE [LARGE SCALE GENOMIC DNA]</scope>
    <source>
        <strain evidence="4 5">ARSEF 1941</strain>
    </source>
</reference>
<proteinExistence type="predicted"/>
<protein>
    <submittedName>
        <fullName evidence="4">Uncharacterized protein</fullName>
    </submittedName>
</protein>